<sequence>MAVFGSKSSSFYKKERQRIAAIIEEPLLIQVVQHLPHLQLTVEEQESKWEIVAINVNNYQFTKAFEQENAKEHIEFPTLNGLYLKEMFEGLEQNFKRQMDIRDRERMFPNSSETDAIQYCNTRSEFLLYELHRLKGYDAKVLADLGKEQYEKEQRARFEKSLQAPQGGDYEVDEDTKKLIDEFKDALEKIRLEAYEKELTKKKKRVDQLMSENKRLLELNHDLLGGKFHDRE</sequence>
<keyword evidence="3" id="KW-1185">Reference proteome</keyword>
<dbReference type="OrthoDB" id="4026428at2759"/>
<evidence type="ECO:0000313" key="3">
    <source>
        <dbReference type="Proteomes" id="UP000094285"/>
    </source>
</evidence>
<dbReference type="GeneID" id="30985032"/>
<dbReference type="RefSeq" id="XP_020064449.1">
    <property type="nucleotide sequence ID" value="XM_020210896.1"/>
</dbReference>
<proteinExistence type="predicted"/>
<name>A0A1E4SIQ6_9ASCO</name>
<reference evidence="3" key="1">
    <citation type="submission" date="2016-05" db="EMBL/GenBank/DDBJ databases">
        <title>Comparative genomics of biotechnologically important yeasts.</title>
        <authorList>
            <consortium name="DOE Joint Genome Institute"/>
            <person name="Riley R."/>
            <person name="Haridas S."/>
            <person name="Wolfe K.H."/>
            <person name="Lopes M.R."/>
            <person name="Hittinger C.T."/>
            <person name="Goker M."/>
            <person name="Salamov A."/>
            <person name="Wisecaver J."/>
            <person name="Long T.M."/>
            <person name="Aerts A.L."/>
            <person name="Barry K."/>
            <person name="Choi C."/>
            <person name="Clum A."/>
            <person name="Coughlan A.Y."/>
            <person name="Deshpande S."/>
            <person name="Douglass A.P."/>
            <person name="Hanson S.J."/>
            <person name="Klenk H.-P."/>
            <person name="Labutti K."/>
            <person name="Lapidus A."/>
            <person name="Lindquist E."/>
            <person name="Lipzen A."/>
            <person name="Meier-Kolthoff J.P."/>
            <person name="Ohm R.A."/>
            <person name="Otillar R.P."/>
            <person name="Pangilinan J."/>
            <person name="Peng Y."/>
            <person name="Rokas A."/>
            <person name="Rosa C.A."/>
            <person name="Scheuner C."/>
            <person name="Sibirny A.A."/>
            <person name="Slot J.C."/>
            <person name="Stielow J.B."/>
            <person name="Sun H."/>
            <person name="Kurtzman C.P."/>
            <person name="Blackwell M."/>
            <person name="Grigoriev I.V."/>
            <person name="Jeffries T.W."/>
        </authorList>
    </citation>
    <scope>NUCLEOTIDE SEQUENCE [LARGE SCALE GENOMIC DNA]</scope>
    <source>
        <strain evidence="3">NRRL Y-17324</strain>
    </source>
</reference>
<accession>A0A1E4SIQ6</accession>
<gene>
    <name evidence="2" type="ORF">CANTADRAFT_6468</name>
</gene>
<organism evidence="2 3">
    <name type="scientific">Suhomyces tanzawaensis NRRL Y-17324</name>
    <dbReference type="NCBI Taxonomy" id="984487"/>
    <lineage>
        <taxon>Eukaryota</taxon>
        <taxon>Fungi</taxon>
        <taxon>Dikarya</taxon>
        <taxon>Ascomycota</taxon>
        <taxon>Saccharomycotina</taxon>
        <taxon>Pichiomycetes</taxon>
        <taxon>Debaryomycetaceae</taxon>
        <taxon>Suhomyces</taxon>
    </lineage>
</organism>
<dbReference type="AlphaFoldDB" id="A0A1E4SIQ6"/>
<evidence type="ECO:0000313" key="2">
    <source>
        <dbReference type="EMBL" id="ODV79327.1"/>
    </source>
</evidence>
<dbReference type="Proteomes" id="UP000094285">
    <property type="component" value="Unassembled WGS sequence"/>
</dbReference>
<evidence type="ECO:0000256" key="1">
    <source>
        <dbReference type="SAM" id="Coils"/>
    </source>
</evidence>
<feature type="coiled-coil region" evidence="1">
    <location>
        <begin position="192"/>
        <end position="219"/>
    </location>
</feature>
<keyword evidence="1" id="KW-0175">Coiled coil</keyword>
<dbReference type="EMBL" id="KV453912">
    <property type="protein sequence ID" value="ODV79327.1"/>
    <property type="molecule type" value="Genomic_DNA"/>
</dbReference>
<protein>
    <submittedName>
        <fullName evidence="2">Uncharacterized protein</fullName>
    </submittedName>
</protein>